<reference evidence="2 3" key="1">
    <citation type="submission" date="2024-12" db="EMBL/GenBank/DDBJ databases">
        <title>The unique morphological basis and parallel evolutionary history of personate flowers in Penstemon.</title>
        <authorList>
            <person name="Depatie T.H."/>
            <person name="Wessinger C.A."/>
        </authorList>
    </citation>
    <scope>NUCLEOTIDE SEQUENCE [LARGE SCALE GENOMIC DNA]</scope>
    <source>
        <strain evidence="2">WTNN_2</strain>
        <tissue evidence="2">Leaf</tissue>
    </source>
</reference>
<evidence type="ECO:0000313" key="2">
    <source>
        <dbReference type="EMBL" id="KAL3846099.1"/>
    </source>
</evidence>
<dbReference type="AlphaFoldDB" id="A0ABD3U9E0"/>
<sequence>MDHERSKKDLRNAKARQRYAARSVQQKRELARRRGPAIARDSALCSLPPVIAPVDPSQFDCQSDLHINSSLRAAVRLTSVEPASNLALPALLTDDPHVHSENASVGPLPVNDLHSVPSDRPDVHLRMSAVSRLIDPSSLSFAFETGQTSGCSLKVSNANHCNCSIHICSLSFLYCCYFGHLNLLFPHVITCRPGRPRRVVDRFSRLRDVPTVPGVLPTVGACIHCGAHRFFREGSAFCCSNGQICLPKSLVSSVLHFLFTDLSEISCEFRRRACTYNNAFAFTSIGSINTSLSIRIIARTHQLYWKTNTHR</sequence>
<accession>A0ABD3U9E0</accession>
<name>A0ABD3U9E0_9LAMI</name>
<keyword evidence="3" id="KW-1185">Reference proteome</keyword>
<protein>
    <recommendedName>
        <fullName evidence="4">BZIP domain-containing protein</fullName>
    </recommendedName>
</protein>
<proteinExistence type="predicted"/>
<gene>
    <name evidence="2" type="ORF">ACJIZ3_003502</name>
</gene>
<comment type="caution">
    <text evidence="2">The sequence shown here is derived from an EMBL/GenBank/DDBJ whole genome shotgun (WGS) entry which is preliminary data.</text>
</comment>
<feature type="region of interest" description="Disordered" evidence="1">
    <location>
        <begin position="1"/>
        <end position="35"/>
    </location>
</feature>
<feature type="compositionally biased region" description="Basic and acidic residues" evidence="1">
    <location>
        <begin position="1"/>
        <end position="12"/>
    </location>
</feature>
<dbReference type="EMBL" id="JBJXBP010000002">
    <property type="protein sequence ID" value="KAL3846099.1"/>
    <property type="molecule type" value="Genomic_DNA"/>
</dbReference>
<dbReference type="Proteomes" id="UP001634393">
    <property type="component" value="Unassembled WGS sequence"/>
</dbReference>
<evidence type="ECO:0000313" key="3">
    <source>
        <dbReference type="Proteomes" id="UP001634393"/>
    </source>
</evidence>
<organism evidence="2 3">
    <name type="scientific">Penstemon smallii</name>
    <dbReference type="NCBI Taxonomy" id="265156"/>
    <lineage>
        <taxon>Eukaryota</taxon>
        <taxon>Viridiplantae</taxon>
        <taxon>Streptophyta</taxon>
        <taxon>Embryophyta</taxon>
        <taxon>Tracheophyta</taxon>
        <taxon>Spermatophyta</taxon>
        <taxon>Magnoliopsida</taxon>
        <taxon>eudicotyledons</taxon>
        <taxon>Gunneridae</taxon>
        <taxon>Pentapetalae</taxon>
        <taxon>asterids</taxon>
        <taxon>lamiids</taxon>
        <taxon>Lamiales</taxon>
        <taxon>Plantaginaceae</taxon>
        <taxon>Cheloneae</taxon>
        <taxon>Penstemon</taxon>
    </lineage>
</organism>
<evidence type="ECO:0000256" key="1">
    <source>
        <dbReference type="SAM" id="MobiDB-lite"/>
    </source>
</evidence>
<evidence type="ECO:0008006" key="4">
    <source>
        <dbReference type="Google" id="ProtNLM"/>
    </source>
</evidence>